<proteinExistence type="predicted"/>
<dbReference type="EMBL" id="JPRF03000014">
    <property type="protein sequence ID" value="OEV38476.1"/>
    <property type="molecule type" value="Genomic_DNA"/>
</dbReference>
<organism evidence="2 3">
    <name type="scientific">Kitasatospora aureofaciens</name>
    <name type="common">Streptomyces aureofaciens</name>
    <dbReference type="NCBI Taxonomy" id="1894"/>
    <lineage>
        <taxon>Bacteria</taxon>
        <taxon>Bacillati</taxon>
        <taxon>Actinomycetota</taxon>
        <taxon>Actinomycetes</taxon>
        <taxon>Kitasatosporales</taxon>
        <taxon>Streptomycetaceae</taxon>
        <taxon>Kitasatospora</taxon>
    </lineage>
</organism>
<sequence length="65" mass="7242">MRWWARPGTAVCRGDTEAERQFIDTIGPEYWVETLASGPPEGYQAWQDSVGAAAELLCRAEAPSW</sequence>
<accession>A0A1E7NCP7</accession>
<reference evidence="3" key="3">
    <citation type="submission" date="2016-08" db="EMBL/GenBank/DDBJ databases">
        <title>Sequencing, assembly and comparative genomics of S. aureofaciens ATCC 10762.</title>
        <authorList>
            <person name="Gradnigo J.S."/>
            <person name="Johnson N."/>
            <person name="Somerville G.A."/>
        </authorList>
    </citation>
    <scope>NUCLEOTIDE SEQUENCE [LARGE SCALE GENOMIC DNA]</scope>
    <source>
        <strain evidence="3">ATCC 10762 / DSM 40127 / CCM 3239 / JCM 4008 / LMG 5968 / NBRC 12843 / NCIMB 8234 / A-377</strain>
    </source>
</reference>
<evidence type="ECO:0000313" key="1">
    <source>
        <dbReference type="EMBL" id="GGU84784.1"/>
    </source>
</evidence>
<keyword evidence="3" id="KW-1185">Reference proteome</keyword>
<dbReference type="Proteomes" id="UP000037395">
    <property type="component" value="Unassembled WGS sequence"/>
</dbReference>
<protein>
    <submittedName>
        <fullName evidence="2">Uncharacterized protein</fullName>
    </submittedName>
</protein>
<reference evidence="2" key="4">
    <citation type="submission" date="2016-08" db="EMBL/GenBank/DDBJ databases">
        <title>Sequencing, Assembly and Comparative Genomics of S. aureofaciens ATCC 10762.</title>
        <authorList>
            <person name="Gradnigo J.S."/>
            <person name="Johnson N."/>
            <person name="Somerville G.A."/>
        </authorList>
    </citation>
    <scope>NUCLEOTIDE SEQUENCE [LARGE SCALE GENOMIC DNA]</scope>
    <source>
        <strain evidence="2">ATCC 10762</strain>
    </source>
</reference>
<accession>A0A8H9LTS2</accession>
<dbReference type="AlphaFoldDB" id="A0A1E7NCP7"/>
<reference evidence="1" key="5">
    <citation type="submission" date="2020-09" db="EMBL/GenBank/DDBJ databases">
        <authorList>
            <person name="Sun Q."/>
            <person name="Ohkuma M."/>
        </authorList>
    </citation>
    <scope>NUCLEOTIDE SEQUENCE</scope>
    <source>
        <strain evidence="1">JCM 4434</strain>
    </source>
</reference>
<name>A0A1E7NCP7_KITAU</name>
<dbReference type="KEGG" id="kau:B6264_27540"/>
<gene>
    <name evidence="1" type="ORF">GCM10010502_40970</name>
    <name evidence="2" type="ORF">HS99_0021505</name>
</gene>
<evidence type="ECO:0000313" key="3">
    <source>
        <dbReference type="Proteomes" id="UP000037395"/>
    </source>
</evidence>
<dbReference type="Proteomes" id="UP000610124">
    <property type="component" value="Unassembled WGS sequence"/>
</dbReference>
<dbReference type="EMBL" id="BMUB01000009">
    <property type="protein sequence ID" value="GGU84784.1"/>
    <property type="molecule type" value="Genomic_DNA"/>
</dbReference>
<evidence type="ECO:0000313" key="2">
    <source>
        <dbReference type="EMBL" id="OEV38476.1"/>
    </source>
</evidence>
<reference evidence="2 3" key="2">
    <citation type="submission" date="2014-07" db="EMBL/GenBank/DDBJ databases">
        <authorList>
            <person name="Zhang J.E."/>
            <person name="Yang H."/>
            <person name="Guo J."/>
            <person name="Deng Z."/>
            <person name="Luo H."/>
            <person name="Luo M."/>
            <person name="Zhao B."/>
        </authorList>
    </citation>
    <scope>NUCLEOTIDE SEQUENCE [LARGE SCALE GENOMIC DNA]</scope>
    <source>
        <strain evidence="2">ATCC 10762</strain>
        <strain evidence="3">ATCC 10762 / DSM 40127 / CCM 3239 / JCM 4008 / LMG 5968 / NBRC 12843 / NCIMB 8234 / A-377</strain>
    </source>
</reference>
<reference evidence="1" key="1">
    <citation type="journal article" date="2014" name="Int. J. Syst. Evol. Microbiol.">
        <title>Complete genome sequence of Corynebacterium casei LMG S-19264T (=DSM 44701T), isolated from a smear-ripened cheese.</title>
        <authorList>
            <consortium name="US DOE Joint Genome Institute (JGI-PGF)"/>
            <person name="Walter F."/>
            <person name="Albersmeier A."/>
            <person name="Kalinowski J."/>
            <person name="Ruckert C."/>
        </authorList>
    </citation>
    <scope>NUCLEOTIDE SEQUENCE</scope>
    <source>
        <strain evidence="1">JCM 4434</strain>
    </source>
</reference>
<comment type="caution">
    <text evidence="2">The sequence shown here is derived from an EMBL/GenBank/DDBJ whole genome shotgun (WGS) entry which is preliminary data.</text>
</comment>